<dbReference type="Gene3D" id="3.40.50.880">
    <property type="match status" value="1"/>
</dbReference>
<keyword evidence="1" id="KW-0378">Hydrolase</keyword>
<dbReference type="PANTHER" id="PTHR43235:SF1">
    <property type="entry name" value="GLUTAMINE AMIDOTRANSFERASE PB2B2.05-RELATED"/>
    <property type="match status" value="1"/>
</dbReference>
<evidence type="ECO:0000313" key="2">
    <source>
        <dbReference type="Proteomes" id="UP000612362"/>
    </source>
</evidence>
<comment type="caution">
    <text evidence="1">The sequence shown here is derived from an EMBL/GenBank/DDBJ whole genome shotgun (WGS) entry which is preliminary data.</text>
</comment>
<accession>A0A8J3I3U7</accession>
<evidence type="ECO:0000313" key="1">
    <source>
        <dbReference type="EMBL" id="GHO44364.1"/>
    </source>
</evidence>
<reference evidence="1" key="1">
    <citation type="submission" date="2020-10" db="EMBL/GenBank/DDBJ databases">
        <title>Taxonomic study of unclassified bacteria belonging to the class Ktedonobacteria.</title>
        <authorList>
            <person name="Yabe S."/>
            <person name="Wang C.M."/>
            <person name="Zheng Y."/>
            <person name="Sakai Y."/>
            <person name="Cavaletti L."/>
            <person name="Monciardini P."/>
            <person name="Donadio S."/>
        </authorList>
    </citation>
    <scope>NUCLEOTIDE SEQUENCE</scope>
    <source>
        <strain evidence="1">SOSP1-1</strain>
    </source>
</reference>
<dbReference type="PANTHER" id="PTHR43235">
    <property type="entry name" value="GLUTAMINE AMIDOTRANSFERASE PB2B2.05-RELATED"/>
    <property type="match status" value="1"/>
</dbReference>
<dbReference type="Pfam" id="PF07722">
    <property type="entry name" value="Peptidase_C26"/>
    <property type="match status" value="1"/>
</dbReference>
<protein>
    <submittedName>
        <fullName evidence="1">Gamma-glutamyl-gamma-aminobutyrate hydrolase</fullName>
    </submittedName>
</protein>
<keyword evidence="2" id="KW-1185">Reference proteome</keyword>
<dbReference type="GO" id="GO:0005829">
    <property type="term" value="C:cytosol"/>
    <property type="evidence" value="ECO:0007669"/>
    <property type="project" value="TreeGrafter"/>
</dbReference>
<name>A0A8J3I3U7_9CHLR</name>
<dbReference type="AlphaFoldDB" id="A0A8J3I3U7"/>
<gene>
    <name evidence="1" type="ORF">KSX_25270</name>
</gene>
<dbReference type="InterPro" id="IPR011697">
    <property type="entry name" value="Peptidase_C26"/>
</dbReference>
<dbReference type="CDD" id="cd01745">
    <property type="entry name" value="GATase1_2"/>
    <property type="match status" value="1"/>
</dbReference>
<dbReference type="GO" id="GO:0033969">
    <property type="term" value="F:gamma-glutamyl-gamma-aminobutyrate hydrolase activity"/>
    <property type="evidence" value="ECO:0007669"/>
    <property type="project" value="TreeGrafter"/>
</dbReference>
<dbReference type="InterPro" id="IPR044668">
    <property type="entry name" value="PuuD-like"/>
</dbReference>
<dbReference type="SUPFAM" id="SSF52317">
    <property type="entry name" value="Class I glutamine amidotransferase-like"/>
    <property type="match status" value="1"/>
</dbReference>
<dbReference type="GO" id="GO:0006598">
    <property type="term" value="P:polyamine catabolic process"/>
    <property type="evidence" value="ECO:0007669"/>
    <property type="project" value="TreeGrafter"/>
</dbReference>
<dbReference type="PROSITE" id="PS51273">
    <property type="entry name" value="GATASE_TYPE_1"/>
    <property type="match status" value="1"/>
</dbReference>
<proteinExistence type="predicted"/>
<sequence length="259" mass="28707">MRPLIGIPCHSGVGAESDRPIFFNNIAYIRAVETAGGVPILIPILDDLAGLQTLLPRLDGILFSGGIDVHPRNYNEEPHPGLGKTNPQLDELELALAHWVINENLPTLGICRGMQMLNVSLGGNLYQDLESQYPDSLKHPNWELPRNQKIHNVKIQEASRMEALLGRNEIGVNSLHHQAIKQPGTGVIITGRAEDGVAELMEVPEHRFMLAAQCHPEELWNDEPAWKNLFEAFIDECSRPLVKQIHTVSDILSVSARPA</sequence>
<dbReference type="EMBL" id="BNJF01000001">
    <property type="protein sequence ID" value="GHO44364.1"/>
    <property type="molecule type" value="Genomic_DNA"/>
</dbReference>
<dbReference type="InterPro" id="IPR029062">
    <property type="entry name" value="Class_I_gatase-like"/>
</dbReference>
<dbReference type="Proteomes" id="UP000612362">
    <property type="component" value="Unassembled WGS sequence"/>
</dbReference>
<dbReference type="RefSeq" id="WP_220193764.1">
    <property type="nucleotide sequence ID" value="NZ_BNJF01000001.1"/>
</dbReference>
<organism evidence="1 2">
    <name type="scientific">Ktedonospora formicarum</name>
    <dbReference type="NCBI Taxonomy" id="2778364"/>
    <lineage>
        <taxon>Bacteria</taxon>
        <taxon>Bacillati</taxon>
        <taxon>Chloroflexota</taxon>
        <taxon>Ktedonobacteria</taxon>
        <taxon>Ktedonobacterales</taxon>
        <taxon>Ktedonobacteraceae</taxon>
        <taxon>Ktedonospora</taxon>
    </lineage>
</organism>